<feature type="region of interest" description="Disordered" evidence="1">
    <location>
        <begin position="50"/>
        <end position="79"/>
    </location>
</feature>
<feature type="compositionally biased region" description="Basic and acidic residues" evidence="1">
    <location>
        <begin position="57"/>
        <end position="68"/>
    </location>
</feature>
<feature type="transmembrane region" description="Helical" evidence="2">
    <location>
        <begin position="12"/>
        <end position="37"/>
    </location>
</feature>
<keyword evidence="4" id="KW-1185">Reference proteome</keyword>
<dbReference type="AlphaFoldDB" id="A0A5C5ZDA1"/>
<evidence type="ECO:0000313" key="3">
    <source>
        <dbReference type="EMBL" id="TWT85148.1"/>
    </source>
</evidence>
<organism evidence="3 4">
    <name type="scientific">Novipirellula herctigrandis</name>
    <dbReference type="NCBI Taxonomy" id="2527986"/>
    <lineage>
        <taxon>Bacteria</taxon>
        <taxon>Pseudomonadati</taxon>
        <taxon>Planctomycetota</taxon>
        <taxon>Planctomycetia</taxon>
        <taxon>Pirellulales</taxon>
        <taxon>Pirellulaceae</taxon>
        <taxon>Novipirellula</taxon>
    </lineage>
</organism>
<evidence type="ECO:0000256" key="2">
    <source>
        <dbReference type="SAM" id="Phobius"/>
    </source>
</evidence>
<evidence type="ECO:0000256" key="1">
    <source>
        <dbReference type="SAM" id="MobiDB-lite"/>
    </source>
</evidence>
<sequence>MNPLFVAVIEFFYFGLWLMKNCFLLIACCFVALPIFVGCGGTADTTKVETTEFTETDQQRMEEREKEMMSQSQRRSQGS</sequence>
<feature type="compositionally biased region" description="Low complexity" evidence="1">
    <location>
        <begin position="69"/>
        <end position="79"/>
    </location>
</feature>
<keyword evidence="2" id="KW-1133">Transmembrane helix</keyword>
<protein>
    <submittedName>
        <fullName evidence="3">Uncharacterized protein</fullName>
    </submittedName>
</protein>
<dbReference type="Proteomes" id="UP000315010">
    <property type="component" value="Unassembled WGS sequence"/>
</dbReference>
<comment type="caution">
    <text evidence="3">The sequence shown here is derived from an EMBL/GenBank/DDBJ whole genome shotgun (WGS) entry which is preliminary data.</text>
</comment>
<reference evidence="3 4" key="1">
    <citation type="submission" date="2019-02" db="EMBL/GenBank/DDBJ databases">
        <title>Deep-cultivation of Planctomycetes and their phenomic and genomic characterization uncovers novel biology.</title>
        <authorList>
            <person name="Wiegand S."/>
            <person name="Jogler M."/>
            <person name="Boedeker C."/>
            <person name="Pinto D."/>
            <person name="Vollmers J."/>
            <person name="Rivas-Marin E."/>
            <person name="Kohn T."/>
            <person name="Peeters S.H."/>
            <person name="Heuer A."/>
            <person name="Rast P."/>
            <person name="Oberbeckmann S."/>
            <person name="Bunk B."/>
            <person name="Jeske O."/>
            <person name="Meyerdierks A."/>
            <person name="Storesund J.E."/>
            <person name="Kallscheuer N."/>
            <person name="Luecker S."/>
            <person name="Lage O.M."/>
            <person name="Pohl T."/>
            <person name="Merkel B.J."/>
            <person name="Hornburger P."/>
            <person name="Mueller R.-W."/>
            <person name="Bruemmer F."/>
            <person name="Labrenz M."/>
            <person name="Spormann A.M."/>
            <person name="Op Den Camp H."/>
            <person name="Overmann J."/>
            <person name="Amann R."/>
            <person name="Jetten M.S.M."/>
            <person name="Mascher T."/>
            <person name="Medema M.H."/>
            <person name="Devos D.P."/>
            <person name="Kaster A.-K."/>
            <person name="Ovreas L."/>
            <person name="Rohde M."/>
            <person name="Galperin M.Y."/>
            <person name="Jogler C."/>
        </authorList>
    </citation>
    <scope>NUCLEOTIDE SEQUENCE [LARGE SCALE GENOMIC DNA]</scope>
    <source>
        <strain evidence="3 4">CA13</strain>
    </source>
</reference>
<accession>A0A5C5ZDA1</accession>
<gene>
    <name evidence="3" type="ORF">CA13_66300</name>
</gene>
<proteinExistence type="predicted"/>
<dbReference type="EMBL" id="SJPJ01000001">
    <property type="protein sequence ID" value="TWT85148.1"/>
    <property type="molecule type" value="Genomic_DNA"/>
</dbReference>
<keyword evidence="2" id="KW-0472">Membrane</keyword>
<name>A0A5C5ZDA1_9BACT</name>
<evidence type="ECO:0000313" key="4">
    <source>
        <dbReference type="Proteomes" id="UP000315010"/>
    </source>
</evidence>
<keyword evidence="2" id="KW-0812">Transmembrane</keyword>